<feature type="compositionally biased region" description="Basic and acidic residues" evidence="1">
    <location>
        <begin position="505"/>
        <end position="524"/>
    </location>
</feature>
<evidence type="ECO:0000259" key="2">
    <source>
        <dbReference type="Pfam" id="PF00004"/>
    </source>
</evidence>
<dbReference type="PANTHER" id="PTHR14690:SF0">
    <property type="entry name" value="IQ MOTIF CONTAINING WITH AAA DOMAIN 1"/>
    <property type="match status" value="1"/>
</dbReference>
<reference evidence="4" key="1">
    <citation type="submission" date="2025-08" db="UniProtKB">
        <authorList>
            <consortium name="RefSeq"/>
        </authorList>
    </citation>
    <scope>IDENTIFICATION</scope>
</reference>
<feature type="region of interest" description="Disordered" evidence="1">
    <location>
        <begin position="397"/>
        <end position="430"/>
    </location>
</feature>
<proteinExistence type="predicted"/>
<dbReference type="Gene3D" id="3.40.50.300">
    <property type="entry name" value="P-loop containing nucleotide triphosphate hydrolases"/>
    <property type="match status" value="1"/>
</dbReference>
<dbReference type="InterPro" id="IPR052267">
    <property type="entry name" value="N-DRC_Component"/>
</dbReference>
<dbReference type="PANTHER" id="PTHR14690">
    <property type="entry name" value="IQ MOTIF CONTAINING WITH AAA DOMAIN 1"/>
    <property type="match status" value="1"/>
</dbReference>
<feature type="compositionally biased region" description="Basic residues" evidence="1">
    <location>
        <begin position="864"/>
        <end position="878"/>
    </location>
</feature>
<dbReference type="RefSeq" id="XP_005106717.3">
    <property type="nucleotide sequence ID" value="XM_005106660.3"/>
</dbReference>
<dbReference type="SUPFAM" id="SSF52540">
    <property type="entry name" value="P-loop containing nucleoside triphosphate hydrolases"/>
    <property type="match status" value="1"/>
</dbReference>
<gene>
    <name evidence="4" type="primary">LOC101859195</name>
</gene>
<feature type="domain" description="ATPase AAA-type core" evidence="2">
    <location>
        <begin position="616"/>
        <end position="747"/>
    </location>
</feature>
<feature type="compositionally biased region" description="Basic residues" evidence="1">
    <location>
        <begin position="401"/>
        <end position="426"/>
    </location>
</feature>
<evidence type="ECO:0000256" key="1">
    <source>
        <dbReference type="SAM" id="MobiDB-lite"/>
    </source>
</evidence>
<feature type="region of interest" description="Disordered" evidence="1">
    <location>
        <begin position="850"/>
        <end position="878"/>
    </location>
</feature>
<keyword evidence="3" id="KW-1185">Reference proteome</keyword>
<feature type="region of interest" description="Disordered" evidence="1">
    <location>
        <begin position="505"/>
        <end position="532"/>
    </location>
</feature>
<name>A0ABM0K1S5_APLCA</name>
<dbReference type="Proteomes" id="UP000694888">
    <property type="component" value="Unplaced"/>
</dbReference>
<dbReference type="Gene3D" id="1.10.8.60">
    <property type="match status" value="1"/>
</dbReference>
<accession>A0ABM0K1S5</accession>
<organism evidence="3 4">
    <name type="scientific">Aplysia californica</name>
    <name type="common">California sea hare</name>
    <dbReference type="NCBI Taxonomy" id="6500"/>
    <lineage>
        <taxon>Eukaryota</taxon>
        <taxon>Metazoa</taxon>
        <taxon>Spiralia</taxon>
        <taxon>Lophotrochozoa</taxon>
        <taxon>Mollusca</taxon>
        <taxon>Gastropoda</taxon>
        <taxon>Heterobranchia</taxon>
        <taxon>Euthyneura</taxon>
        <taxon>Tectipleura</taxon>
        <taxon>Aplysiida</taxon>
        <taxon>Aplysioidea</taxon>
        <taxon>Aplysiidae</taxon>
        <taxon>Aplysia</taxon>
    </lineage>
</organism>
<protein>
    <submittedName>
        <fullName evidence="4">Dynein regulatory complex protein 11</fullName>
    </submittedName>
</protein>
<dbReference type="Pfam" id="PF00004">
    <property type="entry name" value="AAA"/>
    <property type="match status" value="1"/>
</dbReference>
<evidence type="ECO:0000313" key="4">
    <source>
        <dbReference type="RefSeq" id="XP_005106717.3"/>
    </source>
</evidence>
<evidence type="ECO:0000313" key="3">
    <source>
        <dbReference type="Proteomes" id="UP000694888"/>
    </source>
</evidence>
<dbReference type="GeneID" id="101859195"/>
<dbReference type="InterPro" id="IPR003959">
    <property type="entry name" value="ATPase_AAA_core"/>
</dbReference>
<dbReference type="InterPro" id="IPR027417">
    <property type="entry name" value="P-loop_NTPase"/>
</dbReference>
<sequence>MAQDFDLFIHGDDSDLFFFSERETEKSDDKEKTWKHMPPDLLDAFDNRQWHAAQDNLACLLREEYRYVYDEEGYPVEPEPIGDYRTALDLCTSRYIHYILIIRQLDECYQYLVHPQKRKLVRTCIEGAAVRLLEFKEQMVELDLREFQFYDTFLHDLSLTPPDIVIEVPKFFLAGRAALLRTREMMLTSILVKHFPDRFQDAPLTESMSVGEAILLIQRNQRAFVDRTKSKKKKLHVLNRANMAYWAKLYDSGTASMNTICQKYAAKWRAYYVRRGIGRMREDEMVKLGMLPDYTANDKVFTQRDEHLYRNQKIALENEQALEEDTRRQEQMLLNEEGPSMAESLRQTILQWILELRDLTGKFPVFPEESQGGSNALFKNKALEEVETDILDWLEEQESGKKKKGGKKEGKKKKKKEKKKKKKKKKGEGEEFEWVMPESEGLPVLREAENTYCDYWYWKDETNNQRQVHDLEILKEDLRRPVGETIRKEVDDLMRVELDRLRYAIDHQKKGKEPTGKKGKDKTGGKRKKANKDLTKDRTIDDLYEELVTGEIIIPSQHIRINDFLGEHFYVGCTMENEGLEPLPSLAVVRRLITELALIPLGSAAVHERAPLNRSMLIAGLRETGKKMLVHSICYEVGANLFNLTPSNLAGKYEGKKGQQMLMHMIMKVGKAMEPSVFWVGDCEQLFLSKKDKKDPAKPARWASILPKTIKKIKNGDRMMLVGTTSRPYLAKPKPLTKCFQRVVFVPRPDYASRLLLWKYFIAKHCGSQMVSHDLDISSLTKVTNGYTAFAIQSACAEVLTETRMKRLNRRGNLRASEFIERIATYEPIYVEEEAAVHDWYMKTPLAKKRLKRRQEEEGYTGGKGKKKKKGKGKKKKK</sequence>